<evidence type="ECO:0000313" key="3">
    <source>
        <dbReference type="Proteomes" id="UP000054560"/>
    </source>
</evidence>
<organism evidence="2 3">
    <name type="scientific">Sphaeroforma arctica JP610</name>
    <dbReference type="NCBI Taxonomy" id="667725"/>
    <lineage>
        <taxon>Eukaryota</taxon>
        <taxon>Ichthyosporea</taxon>
        <taxon>Ichthyophonida</taxon>
        <taxon>Sphaeroforma</taxon>
    </lineage>
</organism>
<proteinExistence type="predicted"/>
<accession>A0A0L0FV11</accession>
<evidence type="ECO:0000256" key="1">
    <source>
        <dbReference type="SAM" id="SignalP"/>
    </source>
</evidence>
<evidence type="ECO:0000313" key="2">
    <source>
        <dbReference type="EMBL" id="KNC80401.1"/>
    </source>
</evidence>
<name>A0A0L0FV11_9EUKA</name>
<dbReference type="RefSeq" id="XP_014154303.1">
    <property type="nucleotide sequence ID" value="XM_014298828.1"/>
</dbReference>
<dbReference type="Proteomes" id="UP000054560">
    <property type="component" value="Unassembled WGS sequence"/>
</dbReference>
<gene>
    <name evidence="2" type="ORF">SARC_07244</name>
</gene>
<reference evidence="2 3" key="1">
    <citation type="submission" date="2011-02" db="EMBL/GenBank/DDBJ databases">
        <title>The Genome Sequence of Sphaeroforma arctica JP610.</title>
        <authorList>
            <consortium name="The Broad Institute Genome Sequencing Platform"/>
            <person name="Russ C."/>
            <person name="Cuomo C."/>
            <person name="Young S.K."/>
            <person name="Zeng Q."/>
            <person name="Gargeya S."/>
            <person name="Alvarado L."/>
            <person name="Berlin A."/>
            <person name="Chapman S.B."/>
            <person name="Chen Z."/>
            <person name="Freedman E."/>
            <person name="Gellesch M."/>
            <person name="Goldberg J."/>
            <person name="Griggs A."/>
            <person name="Gujja S."/>
            <person name="Heilman E."/>
            <person name="Heiman D."/>
            <person name="Howarth C."/>
            <person name="Mehta T."/>
            <person name="Neiman D."/>
            <person name="Pearson M."/>
            <person name="Roberts A."/>
            <person name="Saif S."/>
            <person name="Shea T."/>
            <person name="Shenoy N."/>
            <person name="Sisk P."/>
            <person name="Stolte C."/>
            <person name="Sykes S."/>
            <person name="White J."/>
            <person name="Yandava C."/>
            <person name="Burger G."/>
            <person name="Gray M.W."/>
            <person name="Holland P.W.H."/>
            <person name="King N."/>
            <person name="Lang F.B.F."/>
            <person name="Roger A.J."/>
            <person name="Ruiz-Trillo I."/>
            <person name="Haas B."/>
            <person name="Nusbaum C."/>
            <person name="Birren B."/>
        </authorList>
    </citation>
    <scope>NUCLEOTIDE SEQUENCE [LARGE SCALE GENOMIC DNA]</scope>
    <source>
        <strain evidence="2 3">JP610</strain>
    </source>
</reference>
<dbReference type="GeneID" id="25907748"/>
<dbReference type="AlphaFoldDB" id="A0A0L0FV11"/>
<dbReference type="EMBL" id="KQ242157">
    <property type="protein sequence ID" value="KNC80401.1"/>
    <property type="molecule type" value="Genomic_DNA"/>
</dbReference>
<evidence type="ECO:0008006" key="4">
    <source>
        <dbReference type="Google" id="ProtNLM"/>
    </source>
</evidence>
<feature type="chain" id="PRO_5005538429" description="SnoaL-like domain-containing protein" evidence="1">
    <location>
        <begin position="21"/>
        <end position="339"/>
    </location>
</feature>
<keyword evidence="3" id="KW-1185">Reference proteome</keyword>
<protein>
    <recommendedName>
        <fullName evidence="4">SnoaL-like domain-containing protein</fullName>
    </recommendedName>
</protein>
<sequence>MVQLYTLLGACGLSIVPALADVLTQDALATVAQDFNAVFEKIGKETDLSSFTEMLAYDARVCMCGECGEGEDGFNTLLDGPIFSKVNEMSTHMGALTQVGGIYQHRNILYMGNDDTGITLIANSFGKVNEVGKISEYYLACSMSDMNSHKKAFILTPEEIEAEQEQPKKYSGTLEKGVKKVYQQLLNTATEGNWKGMAELFAPQGVVNFGPKSATGNDQITENLPKYMRQLGFHPLPKSTNFKNFRVLPNHSFDFEFVSVWIVAETEVCKAVVEGTVLVEMEDAEKIKKYTMVYSEVRAKKAIELCQKEDRALKAARELDVEMDGGEAEEEPENLKQEL</sequence>
<feature type="signal peptide" evidence="1">
    <location>
        <begin position="1"/>
        <end position="20"/>
    </location>
</feature>
<keyword evidence="1" id="KW-0732">Signal</keyword>